<keyword evidence="1" id="KW-0479">Metal-binding</keyword>
<dbReference type="PROSITE" id="PS51670">
    <property type="entry name" value="SHKT"/>
    <property type="match status" value="2"/>
</dbReference>
<keyword evidence="6" id="KW-1185">Reference proteome</keyword>
<dbReference type="PROSITE" id="PS00498">
    <property type="entry name" value="TYROSINASE_2"/>
    <property type="match status" value="1"/>
</dbReference>
<feature type="chain" id="PRO_5037087737" evidence="4">
    <location>
        <begin position="25"/>
        <end position="562"/>
    </location>
</feature>
<feature type="signal peptide" evidence="4">
    <location>
        <begin position="1"/>
        <end position="24"/>
    </location>
</feature>
<feature type="disulfide bond" evidence="3">
    <location>
        <begin position="441"/>
        <end position="475"/>
    </location>
</feature>
<dbReference type="AlphaFoldDB" id="A0A915NZW4"/>
<dbReference type="Pfam" id="PF01549">
    <property type="entry name" value="ShK"/>
    <property type="match status" value="2"/>
</dbReference>
<dbReference type="Pfam" id="PF00264">
    <property type="entry name" value="Tyrosinase"/>
    <property type="match status" value="2"/>
</dbReference>
<evidence type="ECO:0000313" key="6">
    <source>
        <dbReference type="Proteomes" id="UP000887560"/>
    </source>
</evidence>
<dbReference type="InterPro" id="IPR002227">
    <property type="entry name" value="Tyrosinase_Cu-bd"/>
</dbReference>
<dbReference type="GO" id="GO:0016491">
    <property type="term" value="F:oxidoreductase activity"/>
    <property type="evidence" value="ECO:0007669"/>
    <property type="project" value="InterPro"/>
</dbReference>
<accession>A0A915NZW4</accession>
<keyword evidence="3" id="KW-1015">Disulfide bond</keyword>
<sequence>MIDLMKRIFQNFYLFFIFLLSTFAQQIQKPPITSSLLSNHTRQVRTDCSDAPTQVLKQTCLKLRQIDRKARQALTRRVDDIFPPSVPGSPVWLRPLPVSRNSRGQVAWNPYDCMTLQCLCPFFRGTMRDDGYCYLRNGRPLAIAYRKEVDHNNSKKVSQGGAHSGPGFLPWHREFIKRMEIALRLIDPTVALPYWDSVLDVYLPDPRDSIIFSPLFAGEIDMNGFVHFWVGGDMRVPETSANDPIFYMHHSFVDLIFEIWRQRQQRKDVREWAYTSNLWSCGNEFHFSYAWMRPFDFLSNQDGLSNAYTDQLYRYAQRPTYLFCDFNHGFPHCVAKIKFGGICEGFDGMDACFNGQCIFGRCQQGPTPPPWRPAPPPTPPPPLQLRPMSRGIQRRGNQRRIPPPPPPIVRRILRRPIESQQTRRFLTRQMAATTHKLFINCFNMNPCCDHWAENGECKTNKKYMEKYCKAACELCTPNFNITNECVDRHVSCKQWKEGGECLGKSKLFLQENCRESCGLCKQNKYENSCLPQGLLLHEHNKNIIKESKKNGNITLENIPFRN</sequence>
<evidence type="ECO:0000259" key="5">
    <source>
        <dbReference type="PROSITE" id="PS51670"/>
    </source>
</evidence>
<evidence type="ECO:0000256" key="4">
    <source>
        <dbReference type="SAM" id="SignalP"/>
    </source>
</evidence>
<dbReference type="Gene3D" id="1.10.10.1940">
    <property type="match status" value="1"/>
</dbReference>
<dbReference type="InterPro" id="IPR008922">
    <property type="entry name" value="Di-copper_centre_dom_sf"/>
</dbReference>
<proteinExistence type="predicted"/>
<dbReference type="WBParaSite" id="scf7180000422965.g9923">
    <property type="protein sequence ID" value="scf7180000422965.g9923"/>
    <property type="gene ID" value="scf7180000422965.g9923"/>
</dbReference>
<evidence type="ECO:0000313" key="7">
    <source>
        <dbReference type="WBParaSite" id="scf7180000422965.g9923"/>
    </source>
</evidence>
<evidence type="ECO:0000256" key="1">
    <source>
        <dbReference type="ARBA" id="ARBA00022723"/>
    </source>
</evidence>
<dbReference type="Gene3D" id="1.10.1280.10">
    <property type="entry name" value="Di-copper center containing domain from catechol oxidase"/>
    <property type="match status" value="2"/>
</dbReference>
<dbReference type="Proteomes" id="UP000887560">
    <property type="component" value="Unplaced"/>
</dbReference>
<keyword evidence="2" id="KW-0186">Copper</keyword>
<comment type="caution">
    <text evidence="3">Lacks conserved residue(s) required for the propagation of feature annotation.</text>
</comment>
<dbReference type="SMART" id="SM00254">
    <property type="entry name" value="ShKT"/>
    <property type="match status" value="2"/>
</dbReference>
<dbReference type="InterPro" id="IPR050316">
    <property type="entry name" value="Tyrosinase/Hemocyanin"/>
</dbReference>
<dbReference type="InterPro" id="IPR003582">
    <property type="entry name" value="ShKT_dom"/>
</dbReference>
<dbReference type="GO" id="GO:0046872">
    <property type="term" value="F:metal ion binding"/>
    <property type="evidence" value="ECO:0007669"/>
    <property type="project" value="UniProtKB-KW"/>
</dbReference>
<evidence type="ECO:0000256" key="2">
    <source>
        <dbReference type="ARBA" id="ARBA00023008"/>
    </source>
</evidence>
<name>A0A915NZW4_9BILA</name>
<reference evidence="7" key="1">
    <citation type="submission" date="2022-11" db="UniProtKB">
        <authorList>
            <consortium name="WormBaseParasite"/>
        </authorList>
    </citation>
    <scope>IDENTIFICATION</scope>
</reference>
<dbReference type="PANTHER" id="PTHR11474">
    <property type="entry name" value="TYROSINASE FAMILY MEMBER"/>
    <property type="match status" value="1"/>
</dbReference>
<dbReference type="SUPFAM" id="SSF48056">
    <property type="entry name" value="Di-copper centre-containing domain"/>
    <property type="match status" value="1"/>
</dbReference>
<organism evidence="6 7">
    <name type="scientific">Meloidogyne floridensis</name>
    <dbReference type="NCBI Taxonomy" id="298350"/>
    <lineage>
        <taxon>Eukaryota</taxon>
        <taxon>Metazoa</taxon>
        <taxon>Ecdysozoa</taxon>
        <taxon>Nematoda</taxon>
        <taxon>Chromadorea</taxon>
        <taxon>Rhabditida</taxon>
        <taxon>Tylenchina</taxon>
        <taxon>Tylenchomorpha</taxon>
        <taxon>Tylenchoidea</taxon>
        <taxon>Meloidogynidae</taxon>
        <taxon>Meloidogyninae</taxon>
        <taxon>Meloidogyne</taxon>
    </lineage>
</organism>
<evidence type="ECO:0000256" key="3">
    <source>
        <dbReference type="PROSITE-ProRule" id="PRU01005"/>
    </source>
</evidence>
<feature type="domain" description="ShKT" evidence="5">
    <location>
        <begin position="441"/>
        <end position="475"/>
    </location>
</feature>
<feature type="domain" description="ShKT" evidence="5">
    <location>
        <begin position="485"/>
        <end position="520"/>
    </location>
</feature>
<protein>
    <submittedName>
        <fullName evidence="7">ShKT domain-containing protein</fullName>
    </submittedName>
</protein>
<dbReference type="PANTHER" id="PTHR11474:SF126">
    <property type="entry name" value="TYROSINASE-LIKE PROTEIN TYR-1-RELATED"/>
    <property type="match status" value="1"/>
</dbReference>
<keyword evidence="4" id="KW-0732">Signal</keyword>